<reference evidence="3 4" key="1">
    <citation type="journal article" date="2016" name="Proc. Natl. Acad. Sci. U.S.A.">
        <title>Lipid metabolic changes in an early divergent fungus govern the establishment of a mutualistic symbiosis with endobacteria.</title>
        <authorList>
            <person name="Lastovetsky O.A."/>
            <person name="Gaspar M.L."/>
            <person name="Mondo S.J."/>
            <person name="LaButti K.M."/>
            <person name="Sandor L."/>
            <person name="Grigoriev I.V."/>
            <person name="Henry S.A."/>
            <person name="Pawlowska T.E."/>
        </authorList>
    </citation>
    <scope>NUCLEOTIDE SEQUENCE [LARGE SCALE GENOMIC DNA]</scope>
    <source>
        <strain evidence="3 4">ATCC 11559</strain>
    </source>
</reference>
<dbReference type="Pfam" id="PF04434">
    <property type="entry name" value="SWIM"/>
    <property type="match status" value="1"/>
</dbReference>
<dbReference type="OMA" id="YNISTEQ"/>
<feature type="non-terminal residue" evidence="3">
    <location>
        <position position="1"/>
    </location>
</feature>
<protein>
    <recommendedName>
        <fullName evidence="2">SWIM-type domain-containing protein</fullName>
    </recommendedName>
</protein>
<gene>
    <name evidence="3" type="ORF">BCV71DRAFT_187083</name>
</gene>
<dbReference type="PROSITE" id="PS50966">
    <property type="entry name" value="ZF_SWIM"/>
    <property type="match status" value="1"/>
</dbReference>
<evidence type="ECO:0000313" key="4">
    <source>
        <dbReference type="Proteomes" id="UP000242381"/>
    </source>
</evidence>
<keyword evidence="1" id="KW-0863">Zinc-finger</keyword>
<accession>A0A1X0RR49</accession>
<dbReference type="VEuPathDB" id="FungiDB:BCV72DRAFT_188486"/>
<sequence length="306" mass="35060">YAFGFVSPWQRQQPIRAKSFCLDATHCVSNIANIILYSIVVRHSIAGSGCPVAFFFTSDHLMIPIARFLRFIKNFGPDQQLPCLKKITIDVSAAEHAASTGVFGSAVSIQRCLFHVSRAWVDQICKKVKLGNASAINAVHRRMIAALKSSMWESSTQMFTDMETNNYIESWHNQLKMNYLQRKRNRRLDFLIFILVDDVHANFMHNTARMIATIGRMSSETRKARKRMIAAEEINGLSLEDMVQKVYLEEGVCYIVKSFTTEVVYNISTEQGMMPACNCIDFQRNKRACKHMYLVYRFDKSCVVYS</sequence>
<dbReference type="EMBL" id="KV921466">
    <property type="protein sequence ID" value="ORE14536.1"/>
    <property type="molecule type" value="Genomic_DNA"/>
</dbReference>
<evidence type="ECO:0000313" key="3">
    <source>
        <dbReference type="EMBL" id="ORE14536.1"/>
    </source>
</evidence>
<dbReference type="Proteomes" id="UP000242381">
    <property type="component" value="Unassembled WGS sequence"/>
</dbReference>
<evidence type="ECO:0000259" key="2">
    <source>
        <dbReference type="PROSITE" id="PS50966"/>
    </source>
</evidence>
<dbReference type="GO" id="GO:0008270">
    <property type="term" value="F:zinc ion binding"/>
    <property type="evidence" value="ECO:0007669"/>
    <property type="project" value="UniProtKB-KW"/>
</dbReference>
<dbReference type="AlphaFoldDB" id="A0A1X0RR49"/>
<keyword evidence="1" id="KW-0479">Metal-binding</keyword>
<dbReference type="VEuPathDB" id="FungiDB:BCV72DRAFT_303054"/>
<dbReference type="InterPro" id="IPR007527">
    <property type="entry name" value="Znf_SWIM"/>
</dbReference>
<feature type="domain" description="SWIM-type" evidence="2">
    <location>
        <begin position="265"/>
        <end position="300"/>
    </location>
</feature>
<evidence type="ECO:0000256" key="1">
    <source>
        <dbReference type="PROSITE-ProRule" id="PRU00325"/>
    </source>
</evidence>
<organism evidence="3 4">
    <name type="scientific">Rhizopus microsporus</name>
    <dbReference type="NCBI Taxonomy" id="58291"/>
    <lineage>
        <taxon>Eukaryota</taxon>
        <taxon>Fungi</taxon>
        <taxon>Fungi incertae sedis</taxon>
        <taxon>Mucoromycota</taxon>
        <taxon>Mucoromycotina</taxon>
        <taxon>Mucoromycetes</taxon>
        <taxon>Mucorales</taxon>
        <taxon>Mucorineae</taxon>
        <taxon>Rhizopodaceae</taxon>
        <taxon>Rhizopus</taxon>
    </lineage>
</organism>
<name>A0A1X0RR49_RHIZD</name>
<proteinExistence type="predicted"/>
<keyword evidence="1" id="KW-0862">Zinc</keyword>